<dbReference type="EMBL" id="CP001029">
    <property type="protein sequence ID" value="ACB80874.1"/>
    <property type="molecule type" value="Genomic_DNA"/>
</dbReference>
<dbReference type="HOGENOM" id="CLU_873799_0_0_5"/>
<sequence>MQPVIPHEGHEPGVYFGMSEDAYHSDPAIGSTDIRKLLTAPSEFHYSWAGNPEREQQEETEALTFGHAVHRLVLEGTQAFLAEYAPKPDGPDVLVTADDMKGWLKARGLLDKGTKEAMADRILAIDPSVKIQDVILAEHKRNGRKILSDAAYRRIMLASAYITKNPHLARSFSGGQSEVSVFWIRRGIRMKCRFDYLRVIKWQDRRTAVISDLKSFGSRIKPGQSLAQSVTEAAGGYRHQPAHYMDGLGHAKRLIRDGLVHGSVDLDWLQRVQTSEAMLFAFVFYKSAGSPYAQAKLLQRQNPILESARADIESALDTFATYHNHFGAAGPWVTLDPPEELSIEELPRWML</sequence>
<evidence type="ECO:0000313" key="1">
    <source>
        <dbReference type="EMBL" id="ACB80874.1"/>
    </source>
</evidence>
<organism evidence="1 2">
    <name type="scientific">Methylorubrum populi (strain ATCC BAA-705 / NCIMB 13946 / BJ001)</name>
    <name type="common">Methylobacterium populi</name>
    <dbReference type="NCBI Taxonomy" id="441620"/>
    <lineage>
        <taxon>Bacteria</taxon>
        <taxon>Pseudomonadati</taxon>
        <taxon>Pseudomonadota</taxon>
        <taxon>Alphaproteobacteria</taxon>
        <taxon>Hyphomicrobiales</taxon>
        <taxon>Methylobacteriaceae</taxon>
        <taxon>Methylorubrum</taxon>
    </lineage>
</organism>
<evidence type="ECO:0000313" key="2">
    <source>
        <dbReference type="Proteomes" id="UP000007136"/>
    </source>
</evidence>
<dbReference type="AlphaFoldDB" id="B1ZD05"/>
<dbReference type="KEGG" id="mpo:Mpop_2719"/>
<gene>
    <name evidence="1" type="ordered locus">Mpop_2719</name>
</gene>
<dbReference type="Gene3D" id="3.90.320.10">
    <property type="match status" value="1"/>
</dbReference>
<name>B1ZD05_METPB</name>
<dbReference type="InterPro" id="IPR011604">
    <property type="entry name" value="PDDEXK-like_dom_sf"/>
</dbReference>
<dbReference type="RefSeq" id="WP_012454596.1">
    <property type="nucleotide sequence ID" value="NC_010725.1"/>
</dbReference>
<protein>
    <submittedName>
        <fullName evidence="1">Uncharacterized protein</fullName>
    </submittedName>
</protein>
<dbReference type="OrthoDB" id="8192864at2"/>
<accession>B1ZD05</accession>
<dbReference type="STRING" id="441620.Mpop_2719"/>
<proteinExistence type="predicted"/>
<dbReference type="Proteomes" id="UP000007136">
    <property type="component" value="Chromosome"/>
</dbReference>
<dbReference type="eggNOG" id="ENOG50333VE">
    <property type="taxonomic scope" value="Bacteria"/>
</dbReference>
<reference evidence="1" key="1">
    <citation type="submission" date="2008-04" db="EMBL/GenBank/DDBJ databases">
        <title>Complete sequence of chromosome of Methylobacterium populi BJ001.</title>
        <authorList>
            <consortium name="US DOE Joint Genome Institute"/>
            <person name="Copeland A."/>
            <person name="Lucas S."/>
            <person name="Lapidus A."/>
            <person name="Glavina del Rio T."/>
            <person name="Dalin E."/>
            <person name="Tice H."/>
            <person name="Bruce D."/>
            <person name="Goodwin L."/>
            <person name="Pitluck S."/>
            <person name="Chertkov O."/>
            <person name="Brettin T."/>
            <person name="Detter J.C."/>
            <person name="Han C."/>
            <person name="Kuske C.R."/>
            <person name="Schmutz J."/>
            <person name="Larimer F."/>
            <person name="Land M."/>
            <person name="Hauser L."/>
            <person name="Kyrpides N."/>
            <person name="Mikhailova N."/>
            <person name="Marx C."/>
            <person name="Richardson P."/>
        </authorList>
    </citation>
    <scope>NUCLEOTIDE SEQUENCE [LARGE SCALE GENOMIC DNA]</scope>
    <source>
        <strain evidence="1">BJ001</strain>
    </source>
</reference>